<dbReference type="Pfam" id="PF00069">
    <property type="entry name" value="Pkinase"/>
    <property type="match status" value="1"/>
</dbReference>
<evidence type="ECO:0000256" key="1">
    <source>
        <dbReference type="ARBA" id="ARBA00012513"/>
    </source>
</evidence>
<dbReference type="Gene3D" id="3.30.200.20">
    <property type="entry name" value="Phosphorylase Kinase, domain 1"/>
    <property type="match status" value="1"/>
</dbReference>
<dbReference type="Proteomes" id="UP001221838">
    <property type="component" value="Unassembled WGS sequence"/>
</dbReference>
<feature type="domain" description="Protein kinase" evidence="6">
    <location>
        <begin position="20"/>
        <end position="302"/>
    </location>
</feature>
<keyword evidence="2" id="KW-0808">Transferase</keyword>
<evidence type="ECO:0000256" key="3">
    <source>
        <dbReference type="ARBA" id="ARBA00022741"/>
    </source>
</evidence>
<evidence type="ECO:0000256" key="4">
    <source>
        <dbReference type="ARBA" id="ARBA00022777"/>
    </source>
</evidence>
<dbReference type="PANTHER" id="PTHR43671:SF13">
    <property type="entry name" value="SERINE_THREONINE-PROTEIN KINASE NEK2"/>
    <property type="match status" value="1"/>
</dbReference>
<evidence type="ECO:0000313" key="8">
    <source>
        <dbReference type="Proteomes" id="UP001221838"/>
    </source>
</evidence>
<proteinExistence type="predicted"/>
<keyword evidence="3" id="KW-0547">Nucleotide-binding</keyword>
<gene>
    <name evidence="7" type="ORF">POL68_38395</name>
</gene>
<evidence type="ECO:0000313" key="7">
    <source>
        <dbReference type="EMBL" id="MDC0714389.1"/>
    </source>
</evidence>
<dbReference type="SUPFAM" id="SSF56112">
    <property type="entry name" value="Protein kinase-like (PK-like)"/>
    <property type="match status" value="1"/>
</dbReference>
<dbReference type="Gene3D" id="1.10.510.10">
    <property type="entry name" value="Transferase(Phosphotransferase) domain 1"/>
    <property type="match status" value="1"/>
</dbReference>
<dbReference type="GO" id="GO:0016301">
    <property type="term" value="F:kinase activity"/>
    <property type="evidence" value="ECO:0007669"/>
    <property type="project" value="UniProtKB-KW"/>
</dbReference>
<protein>
    <recommendedName>
        <fullName evidence="1">non-specific serine/threonine protein kinase</fullName>
        <ecNumber evidence="1">2.7.11.1</ecNumber>
    </recommendedName>
</protein>
<accession>A0ABT5DL46</accession>
<name>A0ABT5DL46_9BACT</name>
<organism evidence="7 8">
    <name type="scientific">Stigmatella ashevillensis</name>
    <dbReference type="NCBI Taxonomy" id="2995309"/>
    <lineage>
        <taxon>Bacteria</taxon>
        <taxon>Pseudomonadati</taxon>
        <taxon>Myxococcota</taxon>
        <taxon>Myxococcia</taxon>
        <taxon>Myxococcales</taxon>
        <taxon>Cystobacterineae</taxon>
        <taxon>Archangiaceae</taxon>
        <taxon>Stigmatella</taxon>
    </lineage>
</organism>
<dbReference type="InterPro" id="IPR000719">
    <property type="entry name" value="Prot_kinase_dom"/>
</dbReference>
<dbReference type="EMBL" id="JAQNDM010000002">
    <property type="protein sequence ID" value="MDC0714389.1"/>
    <property type="molecule type" value="Genomic_DNA"/>
</dbReference>
<dbReference type="CDD" id="cd14014">
    <property type="entry name" value="STKc_PknB_like"/>
    <property type="match status" value="1"/>
</dbReference>
<dbReference type="EC" id="2.7.11.1" evidence="1"/>
<evidence type="ECO:0000259" key="6">
    <source>
        <dbReference type="PROSITE" id="PS50011"/>
    </source>
</evidence>
<dbReference type="InterPro" id="IPR011009">
    <property type="entry name" value="Kinase-like_dom_sf"/>
</dbReference>
<evidence type="ECO:0000256" key="5">
    <source>
        <dbReference type="ARBA" id="ARBA00022840"/>
    </source>
</evidence>
<dbReference type="RefSeq" id="WP_272145013.1">
    <property type="nucleotide sequence ID" value="NZ_JAQNDM010000002.1"/>
</dbReference>
<comment type="caution">
    <text evidence="7">The sequence shown here is derived from an EMBL/GenBank/DDBJ whole genome shotgun (WGS) entry which is preliminary data.</text>
</comment>
<dbReference type="SMART" id="SM00220">
    <property type="entry name" value="S_TKc"/>
    <property type="match status" value="1"/>
</dbReference>
<dbReference type="InterPro" id="IPR050660">
    <property type="entry name" value="NEK_Ser/Thr_kinase"/>
</dbReference>
<dbReference type="PANTHER" id="PTHR43671">
    <property type="entry name" value="SERINE/THREONINE-PROTEIN KINASE NEK"/>
    <property type="match status" value="1"/>
</dbReference>
<evidence type="ECO:0000256" key="2">
    <source>
        <dbReference type="ARBA" id="ARBA00022679"/>
    </source>
</evidence>
<reference evidence="7 8" key="1">
    <citation type="submission" date="2022-11" db="EMBL/GenBank/DDBJ databases">
        <title>Minimal conservation of predation-associated metabolite biosynthetic gene clusters underscores biosynthetic potential of Myxococcota including descriptions for ten novel species: Archangium lansinium sp. nov., Myxococcus landrumus sp. nov., Nannocystis bai.</title>
        <authorList>
            <person name="Ahearne A."/>
            <person name="Stevens C."/>
            <person name="Dowd S."/>
        </authorList>
    </citation>
    <scope>NUCLEOTIDE SEQUENCE [LARGE SCALE GENOMIC DNA]</scope>
    <source>
        <strain evidence="7 8">NCWAL01</strain>
    </source>
</reference>
<keyword evidence="4 7" id="KW-0418">Kinase</keyword>
<sequence length="600" mass="66836">MTMDAFHPDHLKPGQMVGPWRIVESLGSGNFGHAFKAEREGDLFTLKMAVRPAPDLPQETPERTLEERQVDGRMCHEAAVLMANTSHPGLPHLRAMDRWPHPIRGYLYIVTDYVPGGPFHEWREQTRPTAAQLVDIFIDVVRAVALLHRRGILIRDFKSEHVIVNPNDHKPVIVDMGSAWLPGGSTLTVGLAPGTPHALPPECIAFIREGAWKEGARFGANAAGDLYQLGVFIYEALTDHWPFDPRMSQDELLAAIETVIPRAPHRINPEVPEALSRIALKLLEKRPEDRYQSAEGLLQALWDAAKERSKPAWKVSLELPAGGPAPVSQEEVEERRLQKQEAERKAKEVREQGTQELSHEEALAQLSVLTQEIQNQWRLVQEKAARSKTRWRRIALVVGPLLLVLGLFAARQVWLTPVPAFPTASEKGSSSVSTFSNSRPIRIVSVWLCAAFSIGCPAAQVRPMPGDCPLETAERMREMGFLERGGNEVIIDIHQPGTRTQAGIYREGKVVGRVVTTSYKGALPDGTLLYGQLWTENIFKRGEEAVLGRYTEALLPDGRRIPVCFSLGDDTGLTTKMDGSKPGQARLQRSWVVRAVEIWP</sequence>
<keyword evidence="5" id="KW-0067">ATP-binding</keyword>
<keyword evidence="8" id="KW-1185">Reference proteome</keyword>
<dbReference type="PROSITE" id="PS50011">
    <property type="entry name" value="PROTEIN_KINASE_DOM"/>
    <property type="match status" value="1"/>
</dbReference>